<gene>
    <name evidence="2" type="ORF">E3D00_06410</name>
</gene>
<evidence type="ECO:0000313" key="3">
    <source>
        <dbReference type="Proteomes" id="UP000316313"/>
    </source>
</evidence>
<accession>A0A4Y6ULH4</accession>
<protein>
    <submittedName>
        <fullName evidence="2">Uncharacterized protein</fullName>
    </submittedName>
</protein>
<keyword evidence="1" id="KW-0732">Signal</keyword>
<dbReference type="RefSeq" id="WP_141460976.1">
    <property type="nucleotide sequence ID" value="NZ_CP038141.1"/>
</dbReference>
<dbReference type="OrthoDB" id="7289985at2"/>
<sequence>MNRYLTSSLTAFLMAFVLQPHKANAQETSSAKTPAPPVTYFLSNPYDSTHHKMTVSIPADYFIDGTPPTAGSTDVGFLLDVSWPSWVGDPYGDDRGALRILGGLIRPSDSDASVNHDYFIGGISVPAKKLPENYTPIPPQFIAVQKNLLPIPTGHGIQEVIRDKALGNDLNEDFYVLMGTNNIPIVWLACDKDGVVPQCKENFTFHRLQMTVSYPRSRVGSWFEIMTDVKQKILTFIKQP</sequence>
<dbReference type="Proteomes" id="UP000316313">
    <property type="component" value="Chromosome"/>
</dbReference>
<dbReference type="KEGG" id="ssam:E3D00_06410"/>
<reference evidence="2 3" key="1">
    <citation type="submission" date="2019-03" db="EMBL/GenBank/DDBJ databases">
        <title>The complete genome sequence of Swingsia samuiensis NBRC107927(T).</title>
        <authorList>
            <person name="Chua K.-O."/>
            <person name="Chan K.-G."/>
            <person name="See-Too W.-S."/>
        </authorList>
    </citation>
    <scope>NUCLEOTIDE SEQUENCE [LARGE SCALE GENOMIC DNA]</scope>
    <source>
        <strain evidence="2 3">AH83</strain>
    </source>
</reference>
<keyword evidence="3" id="KW-1185">Reference proteome</keyword>
<dbReference type="EMBL" id="CP038141">
    <property type="protein sequence ID" value="QDH17231.1"/>
    <property type="molecule type" value="Genomic_DNA"/>
</dbReference>
<proteinExistence type="predicted"/>
<organism evidence="2 3">
    <name type="scientific">Swingsia samuiensis</name>
    <dbReference type="NCBI Taxonomy" id="1293412"/>
    <lineage>
        <taxon>Bacteria</taxon>
        <taxon>Pseudomonadati</taxon>
        <taxon>Pseudomonadota</taxon>
        <taxon>Alphaproteobacteria</taxon>
        <taxon>Acetobacterales</taxon>
        <taxon>Acetobacteraceae</taxon>
        <taxon>Swingsia</taxon>
    </lineage>
</organism>
<name>A0A4Y6ULH4_9PROT</name>
<evidence type="ECO:0000313" key="2">
    <source>
        <dbReference type="EMBL" id="QDH17231.1"/>
    </source>
</evidence>
<evidence type="ECO:0000256" key="1">
    <source>
        <dbReference type="SAM" id="SignalP"/>
    </source>
</evidence>
<dbReference type="AlphaFoldDB" id="A0A4Y6ULH4"/>
<feature type="chain" id="PRO_5021481659" evidence="1">
    <location>
        <begin position="26"/>
        <end position="240"/>
    </location>
</feature>
<feature type="signal peptide" evidence="1">
    <location>
        <begin position="1"/>
        <end position="25"/>
    </location>
</feature>